<comment type="similarity">
    <text evidence="1">Belongs to the LRRFIP family.</text>
</comment>
<reference evidence="4" key="1">
    <citation type="journal article" name="BMC Genomics">
        <title>Long-read sequencing and de novo genome assembly of marine medaka (Oryzias melastigma).</title>
        <authorList>
            <person name="Liang P."/>
            <person name="Saqib H.S.A."/>
            <person name="Ni X."/>
            <person name="Shen Y."/>
        </authorList>
    </citation>
    <scope>NUCLEOTIDE SEQUENCE</scope>
    <source>
        <strain evidence="4">Bigg-433</strain>
    </source>
</reference>
<feature type="region of interest" description="Disordered" evidence="3">
    <location>
        <begin position="1"/>
        <end position="20"/>
    </location>
</feature>
<keyword evidence="2" id="KW-0175">Coiled coil</keyword>
<evidence type="ECO:0000256" key="1">
    <source>
        <dbReference type="ARBA" id="ARBA00008275"/>
    </source>
</evidence>
<dbReference type="Proteomes" id="UP000646548">
    <property type="component" value="Unassembled WGS sequence"/>
</dbReference>
<protein>
    <submittedName>
        <fullName evidence="4">Leucine-rich repeat flightless-interacting protein 2</fullName>
    </submittedName>
</protein>
<accession>A0A834C5X6</accession>
<proteinExistence type="inferred from homology"/>
<dbReference type="PANTHER" id="PTHR19212:SF5">
    <property type="entry name" value="LEUCINE-RICH REPEAT FLIGHTLESS-INTERACTING PROTEIN 1"/>
    <property type="match status" value="1"/>
</dbReference>
<organism evidence="4 5">
    <name type="scientific">Oryzias melastigma</name>
    <name type="common">Marine medaka</name>
    <dbReference type="NCBI Taxonomy" id="30732"/>
    <lineage>
        <taxon>Eukaryota</taxon>
        <taxon>Metazoa</taxon>
        <taxon>Chordata</taxon>
        <taxon>Craniata</taxon>
        <taxon>Vertebrata</taxon>
        <taxon>Euteleostomi</taxon>
        <taxon>Actinopterygii</taxon>
        <taxon>Neopterygii</taxon>
        <taxon>Teleostei</taxon>
        <taxon>Neoteleostei</taxon>
        <taxon>Acanthomorphata</taxon>
        <taxon>Ovalentaria</taxon>
        <taxon>Atherinomorphae</taxon>
        <taxon>Beloniformes</taxon>
        <taxon>Adrianichthyidae</taxon>
        <taxon>Oryziinae</taxon>
        <taxon>Oryzias</taxon>
    </lineage>
</organism>
<evidence type="ECO:0000313" key="5">
    <source>
        <dbReference type="Proteomes" id="UP000646548"/>
    </source>
</evidence>
<evidence type="ECO:0000256" key="2">
    <source>
        <dbReference type="ARBA" id="ARBA00023054"/>
    </source>
</evidence>
<dbReference type="GO" id="GO:0000978">
    <property type="term" value="F:RNA polymerase II cis-regulatory region sequence-specific DNA binding"/>
    <property type="evidence" value="ECO:0007669"/>
    <property type="project" value="TreeGrafter"/>
</dbReference>
<dbReference type="AlphaFoldDB" id="A0A834C5X6"/>
<sequence length="101" mass="11299">MGTQGTGRKRSTKKERATAEDEALNLIAREAEARLAAKRAARAEAREIRMKELERQQKEIFQVQKVGEVLQDALRTAFSPQEGTLTVLSSCTSCLFRSIMT</sequence>
<comment type="caution">
    <text evidence="4">The sequence shown here is derived from an EMBL/GenBank/DDBJ whole genome shotgun (WGS) entry which is preliminary data.</text>
</comment>
<name>A0A834C5X6_ORYME</name>
<evidence type="ECO:0000256" key="3">
    <source>
        <dbReference type="SAM" id="MobiDB-lite"/>
    </source>
</evidence>
<dbReference type="PANTHER" id="PTHR19212">
    <property type="entry name" value="LEUCINE RICH REPEAT IN FLII INTERACTING PROTEIN"/>
    <property type="match status" value="1"/>
</dbReference>
<evidence type="ECO:0000313" key="4">
    <source>
        <dbReference type="EMBL" id="KAF6723385.1"/>
    </source>
</evidence>
<gene>
    <name evidence="4" type="ORF">FQA47_020621</name>
</gene>
<dbReference type="Pfam" id="PF09738">
    <property type="entry name" value="LRRFIP"/>
    <property type="match status" value="1"/>
</dbReference>
<dbReference type="GO" id="GO:0000981">
    <property type="term" value="F:DNA-binding transcription factor activity, RNA polymerase II-specific"/>
    <property type="evidence" value="ECO:0007669"/>
    <property type="project" value="TreeGrafter"/>
</dbReference>
<dbReference type="InterPro" id="IPR019139">
    <property type="entry name" value="LRRFIP1/2"/>
</dbReference>
<dbReference type="EMBL" id="WKFB01000430">
    <property type="protein sequence ID" value="KAF6723385.1"/>
    <property type="molecule type" value="Genomic_DNA"/>
</dbReference>